<dbReference type="AlphaFoldDB" id="A0A3B5L0P4"/>
<organism evidence="6 7">
    <name type="scientific">Xiphophorus couchianus</name>
    <name type="common">Monterrey platyfish</name>
    <dbReference type="NCBI Taxonomy" id="32473"/>
    <lineage>
        <taxon>Eukaryota</taxon>
        <taxon>Metazoa</taxon>
        <taxon>Chordata</taxon>
        <taxon>Craniata</taxon>
        <taxon>Vertebrata</taxon>
        <taxon>Euteleostomi</taxon>
        <taxon>Actinopterygii</taxon>
        <taxon>Neopterygii</taxon>
        <taxon>Teleostei</taxon>
        <taxon>Neoteleostei</taxon>
        <taxon>Acanthomorphata</taxon>
        <taxon>Ovalentaria</taxon>
        <taxon>Atherinomorphae</taxon>
        <taxon>Cyprinodontiformes</taxon>
        <taxon>Poeciliidae</taxon>
        <taxon>Poeciliinae</taxon>
        <taxon>Xiphophorus</taxon>
    </lineage>
</organism>
<keyword evidence="3 5" id="KW-1133">Transmembrane helix</keyword>
<keyword evidence="7" id="KW-1185">Reference proteome</keyword>
<dbReference type="InterPro" id="IPR047133">
    <property type="entry name" value="SMIM5"/>
</dbReference>
<evidence type="ECO:0000256" key="1">
    <source>
        <dbReference type="ARBA" id="ARBA00004167"/>
    </source>
</evidence>
<dbReference type="InterPro" id="IPR031671">
    <property type="entry name" value="SMIM5/18/22"/>
</dbReference>
<sequence>MSNSTHFVGIHVTKVAKGEGKLELCKLQGLPQAAPLESGAFSILILFIATVLFLMLLSCFHCCCGKPKYQGSRVQPLESI</sequence>
<feature type="transmembrane region" description="Helical" evidence="5">
    <location>
        <begin position="40"/>
        <end position="63"/>
    </location>
</feature>
<evidence type="ECO:0000256" key="2">
    <source>
        <dbReference type="ARBA" id="ARBA00022692"/>
    </source>
</evidence>
<name>A0A3B5L0P4_9TELE</name>
<keyword evidence="4 5" id="KW-0472">Membrane</keyword>
<reference evidence="6" key="1">
    <citation type="submission" date="2025-08" db="UniProtKB">
        <authorList>
            <consortium name="Ensembl"/>
        </authorList>
    </citation>
    <scope>IDENTIFICATION</scope>
</reference>
<evidence type="ECO:0000256" key="4">
    <source>
        <dbReference type="ARBA" id="ARBA00023136"/>
    </source>
</evidence>
<proteinExistence type="predicted"/>
<comment type="subcellular location">
    <subcellularLocation>
        <location evidence="1">Membrane</location>
        <topology evidence="1">Single-pass membrane protein</topology>
    </subcellularLocation>
</comment>
<dbReference type="PANTHER" id="PTHR37344">
    <property type="entry name" value="SMALL INTEGRAL MEMBRANE PROTEIN 5"/>
    <property type="match status" value="1"/>
</dbReference>
<dbReference type="CDD" id="cd20254">
    <property type="entry name" value="CASIMO1_SMIM5"/>
    <property type="match status" value="1"/>
</dbReference>
<dbReference type="Ensembl" id="ENSXCOT00000003479.1">
    <property type="protein sequence ID" value="ENSXCOP00000003441.1"/>
    <property type="gene ID" value="ENSXCOG00000002715.1"/>
</dbReference>
<evidence type="ECO:0000256" key="5">
    <source>
        <dbReference type="SAM" id="Phobius"/>
    </source>
</evidence>
<dbReference type="PANTHER" id="PTHR37344:SF1">
    <property type="entry name" value="SMALL INTEGRAL MEMBRANE PROTEIN 5"/>
    <property type="match status" value="1"/>
</dbReference>
<keyword evidence="2 5" id="KW-0812">Transmembrane</keyword>
<dbReference type="Proteomes" id="UP000261380">
    <property type="component" value="Unplaced"/>
</dbReference>
<dbReference type="GeneTree" id="ENSGT00940000176223"/>
<accession>A0A3B5L0P4</accession>
<dbReference type="GO" id="GO:0016020">
    <property type="term" value="C:membrane"/>
    <property type="evidence" value="ECO:0007669"/>
    <property type="project" value="UniProtKB-SubCell"/>
</dbReference>
<evidence type="ECO:0000256" key="3">
    <source>
        <dbReference type="ARBA" id="ARBA00022989"/>
    </source>
</evidence>
<reference evidence="6" key="2">
    <citation type="submission" date="2025-09" db="UniProtKB">
        <authorList>
            <consortium name="Ensembl"/>
        </authorList>
    </citation>
    <scope>IDENTIFICATION</scope>
</reference>
<dbReference type="Pfam" id="PF15831">
    <property type="entry name" value="SMIM5_18_22"/>
    <property type="match status" value="1"/>
</dbReference>
<evidence type="ECO:0000313" key="7">
    <source>
        <dbReference type="Proteomes" id="UP000261380"/>
    </source>
</evidence>
<evidence type="ECO:0000313" key="6">
    <source>
        <dbReference type="Ensembl" id="ENSXCOP00000003441.1"/>
    </source>
</evidence>
<protein>
    <submittedName>
        <fullName evidence="6">Uncharacterized protein</fullName>
    </submittedName>
</protein>